<dbReference type="InterPro" id="IPR006121">
    <property type="entry name" value="HMA_dom"/>
</dbReference>
<evidence type="ECO:0000259" key="1">
    <source>
        <dbReference type="PROSITE" id="PS50846"/>
    </source>
</evidence>
<protein>
    <submittedName>
        <fullName evidence="2">Heavy-metal-associated domain-containing protein</fullName>
    </submittedName>
</protein>
<keyword evidence="3" id="KW-1185">Reference proteome</keyword>
<dbReference type="Pfam" id="PF00403">
    <property type="entry name" value="HMA"/>
    <property type="match status" value="1"/>
</dbReference>
<accession>A0A7S8IDR3</accession>
<dbReference type="PRINTS" id="PR00944">
    <property type="entry name" value="CUEXPORT"/>
</dbReference>
<feature type="domain" description="HMA" evidence="1">
    <location>
        <begin position="2"/>
        <end position="67"/>
    </location>
</feature>
<dbReference type="InterPro" id="IPR036163">
    <property type="entry name" value="HMA_dom_sf"/>
</dbReference>
<dbReference type="InterPro" id="IPR000428">
    <property type="entry name" value="Cu-bd"/>
</dbReference>
<sequence length="69" mass="7488">MEKKTFQVPNIGCNGCVNSIKGELNELDGVKSVEGVVDTKMVTVEYDSPASWDQIVEKLTAIEYPPATA</sequence>
<dbReference type="PROSITE" id="PS50846">
    <property type="entry name" value="HMA_2"/>
    <property type="match status" value="1"/>
</dbReference>
<reference evidence="2 3" key="1">
    <citation type="submission" date="2020-02" db="EMBL/GenBank/DDBJ databases">
        <authorList>
            <person name="Zheng R.K."/>
            <person name="Sun C.M."/>
        </authorList>
    </citation>
    <scope>NUCLEOTIDE SEQUENCE [LARGE SCALE GENOMIC DNA]</scope>
    <source>
        <strain evidence="3">rifampicinis</strain>
    </source>
</reference>
<evidence type="ECO:0000313" key="2">
    <source>
        <dbReference type="EMBL" id="QPC81811.1"/>
    </source>
</evidence>
<dbReference type="CDD" id="cd00371">
    <property type="entry name" value="HMA"/>
    <property type="match status" value="1"/>
</dbReference>
<dbReference type="GO" id="GO:0006825">
    <property type="term" value="P:copper ion transport"/>
    <property type="evidence" value="ECO:0007669"/>
    <property type="project" value="InterPro"/>
</dbReference>
<gene>
    <name evidence="2" type="ORF">G4Y79_19275</name>
</gene>
<dbReference type="EMBL" id="CP062983">
    <property type="protein sequence ID" value="QPC81811.1"/>
    <property type="molecule type" value="Genomic_DNA"/>
</dbReference>
<dbReference type="KEGG" id="pmet:G4Y79_19275"/>
<organism evidence="2 3">
    <name type="scientific">Phototrophicus methaneseepsis</name>
    <dbReference type="NCBI Taxonomy" id="2710758"/>
    <lineage>
        <taxon>Bacteria</taxon>
        <taxon>Bacillati</taxon>
        <taxon>Chloroflexota</taxon>
        <taxon>Candidatus Thermofontia</taxon>
        <taxon>Phototrophicales</taxon>
        <taxon>Phototrophicaceae</taxon>
        <taxon>Phototrophicus</taxon>
    </lineage>
</organism>
<dbReference type="Proteomes" id="UP000594468">
    <property type="component" value="Chromosome"/>
</dbReference>
<dbReference type="Gene3D" id="3.30.70.100">
    <property type="match status" value="1"/>
</dbReference>
<proteinExistence type="predicted"/>
<dbReference type="RefSeq" id="WP_195169882.1">
    <property type="nucleotide sequence ID" value="NZ_CP062983.1"/>
</dbReference>
<dbReference type="AlphaFoldDB" id="A0A7S8IDR3"/>
<name>A0A7S8IDR3_9CHLR</name>
<dbReference type="SUPFAM" id="SSF55008">
    <property type="entry name" value="HMA, heavy metal-associated domain"/>
    <property type="match status" value="1"/>
</dbReference>
<dbReference type="GO" id="GO:0005507">
    <property type="term" value="F:copper ion binding"/>
    <property type="evidence" value="ECO:0007669"/>
    <property type="project" value="InterPro"/>
</dbReference>
<evidence type="ECO:0000313" key="3">
    <source>
        <dbReference type="Proteomes" id="UP000594468"/>
    </source>
</evidence>